<reference evidence="1" key="1">
    <citation type="submission" date="2018-06" db="EMBL/GenBank/DDBJ databases">
        <authorList>
            <person name="Zhirakovskaya E."/>
        </authorList>
    </citation>
    <scope>NUCLEOTIDE SEQUENCE</scope>
</reference>
<organism evidence="1">
    <name type="scientific">hydrothermal vent metagenome</name>
    <dbReference type="NCBI Taxonomy" id="652676"/>
    <lineage>
        <taxon>unclassified sequences</taxon>
        <taxon>metagenomes</taxon>
        <taxon>ecological metagenomes</taxon>
    </lineage>
</organism>
<proteinExistence type="predicted"/>
<name>A0A3B0S841_9ZZZZ</name>
<sequence length="62" mass="7125">MYNQGRTRQKWANLVKSFQDEVHLLAGLRFSRLTVSILLRPEKLASKQMHCASTITLIDGRP</sequence>
<dbReference type="EMBL" id="UOEC01000184">
    <property type="protein sequence ID" value="VAW01178.1"/>
    <property type="molecule type" value="Genomic_DNA"/>
</dbReference>
<protein>
    <submittedName>
        <fullName evidence="1">Uncharacterized protein</fullName>
    </submittedName>
</protein>
<dbReference type="AlphaFoldDB" id="A0A3B0S841"/>
<accession>A0A3B0S841</accession>
<gene>
    <name evidence="1" type="ORF">MNBD_ALPHA08-2361</name>
</gene>
<evidence type="ECO:0000313" key="1">
    <source>
        <dbReference type="EMBL" id="VAW01178.1"/>
    </source>
</evidence>